<proteinExistence type="inferred from homology"/>
<dbReference type="InterPro" id="IPR028014">
    <property type="entry name" value="TMEM255"/>
</dbReference>
<evidence type="ECO:0000256" key="2">
    <source>
        <dbReference type="ARBA" id="ARBA00007903"/>
    </source>
</evidence>
<evidence type="ECO:0000256" key="6">
    <source>
        <dbReference type="SAM" id="MobiDB-lite"/>
    </source>
</evidence>
<keyword evidence="3 7" id="KW-0812">Transmembrane</keyword>
<feature type="transmembrane region" description="Helical" evidence="7">
    <location>
        <begin position="41"/>
        <end position="67"/>
    </location>
</feature>
<evidence type="ECO:0000256" key="4">
    <source>
        <dbReference type="ARBA" id="ARBA00022989"/>
    </source>
</evidence>
<keyword evidence="4 7" id="KW-1133">Transmembrane helix</keyword>
<organism evidence="8 9">
    <name type="scientific">Muntiacus reevesi</name>
    <name type="common">Reeves' muntjac</name>
    <name type="synonym">Cervus reevesi</name>
    <dbReference type="NCBI Taxonomy" id="9886"/>
    <lineage>
        <taxon>Eukaryota</taxon>
        <taxon>Metazoa</taxon>
        <taxon>Chordata</taxon>
        <taxon>Craniata</taxon>
        <taxon>Vertebrata</taxon>
        <taxon>Euteleostomi</taxon>
        <taxon>Mammalia</taxon>
        <taxon>Eutheria</taxon>
        <taxon>Laurasiatheria</taxon>
        <taxon>Artiodactyla</taxon>
        <taxon>Ruminantia</taxon>
        <taxon>Pecora</taxon>
        <taxon>Cervidae</taxon>
        <taxon>Muntiacinae</taxon>
        <taxon>Muntiacus</taxon>
    </lineage>
</organism>
<feature type="non-terminal residue" evidence="8">
    <location>
        <position position="1"/>
    </location>
</feature>
<evidence type="ECO:0000256" key="7">
    <source>
        <dbReference type="SAM" id="Phobius"/>
    </source>
</evidence>
<feature type="region of interest" description="Disordered" evidence="6">
    <location>
        <begin position="240"/>
        <end position="283"/>
    </location>
</feature>
<keyword evidence="5 7" id="KW-0472">Membrane</keyword>
<comment type="similarity">
    <text evidence="2">Belongs to the TMEM255 family.</text>
</comment>
<dbReference type="Proteomes" id="UP000326062">
    <property type="component" value="Unassembled WGS sequence"/>
</dbReference>
<dbReference type="EMBL" id="VCEB01002760">
    <property type="protein sequence ID" value="KAB0345943.1"/>
    <property type="molecule type" value="Genomic_DNA"/>
</dbReference>
<gene>
    <name evidence="8" type="ORF">FD755_024402</name>
</gene>
<protein>
    <recommendedName>
        <fullName evidence="10">Transmembrane protein 255B</fullName>
    </recommendedName>
</protein>
<evidence type="ECO:0008006" key="10">
    <source>
        <dbReference type="Google" id="ProtNLM"/>
    </source>
</evidence>
<reference evidence="8 9" key="1">
    <citation type="submission" date="2019-06" db="EMBL/GenBank/DDBJ databases">
        <title>Discovery of a novel chromosome fission-fusion reversal in muntjac.</title>
        <authorList>
            <person name="Mudd A.B."/>
            <person name="Bredeson J.V."/>
            <person name="Baum R."/>
            <person name="Hockemeyer D."/>
            <person name="Rokhsar D.S."/>
        </authorList>
    </citation>
    <scope>NUCLEOTIDE SEQUENCE [LARGE SCALE GENOMIC DNA]</scope>
    <source>
        <strain evidence="8">UCam_UCB_Mr</strain>
        <tissue evidence="8">Fibroblast cell line</tissue>
    </source>
</reference>
<dbReference type="PANTHER" id="PTHR33721:SF3">
    <property type="entry name" value="TRANSMEMBRANE PROTEIN 255B"/>
    <property type="match status" value="1"/>
</dbReference>
<comment type="caution">
    <text evidence="8">The sequence shown here is derived from an EMBL/GenBank/DDBJ whole genome shotgun (WGS) entry which is preliminary data.</text>
</comment>
<evidence type="ECO:0000313" key="9">
    <source>
        <dbReference type="Proteomes" id="UP000326062"/>
    </source>
</evidence>
<dbReference type="PANTHER" id="PTHR33721">
    <property type="entry name" value="TRANSMEMBRANE PROTEIN 255B-LIKE"/>
    <property type="match status" value="1"/>
</dbReference>
<evidence type="ECO:0000313" key="8">
    <source>
        <dbReference type="EMBL" id="KAB0345943.1"/>
    </source>
</evidence>
<dbReference type="GO" id="GO:0016020">
    <property type="term" value="C:membrane"/>
    <property type="evidence" value="ECO:0007669"/>
    <property type="project" value="UniProtKB-SubCell"/>
</dbReference>
<feature type="compositionally biased region" description="Basic and acidic residues" evidence="6">
    <location>
        <begin position="273"/>
        <end position="283"/>
    </location>
</feature>
<name>A0A5N3VAI2_MUNRE</name>
<dbReference type="AlphaFoldDB" id="A0A5N3VAI2"/>
<accession>A0A5N3VAI2</accession>
<keyword evidence="9" id="KW-1185">Reference proteome</keyword>
<evidence type="ECO:0000256" key="1">
    <source>
        <dbReference type="ARBA" id="ARBA00004141"/>
    </source>
</evidence>
<dbReference type="Pfam" id="PF14967">
    <property type="entry name" value="FAM70"/>
    <property type="match status" value="1"/>
</dbReference>
<sequence>GVAAGSGGEGPAESLCCGFRGGPRGVAEGSGGEDPAKSLRLVAAVVFISFGVVAAFCCAVVDGVFAARHIRLWGEPRCSWPEPRPLMAGRCQFYSSGAGYLHDVYQTEVTCPSPNGGCPLKVKSNTCYCCDLYDCQGPPAYHEFVGVGACRDALQLYWLLWASAVLNVLGLLLGVVTAAVLGAFKDAVPLAHLAYGRSTAPRVLCDPAQQILAYSGFRAGPPAIPTCSSYPLPLQLPGGFAASPGSDLPLPEDSQPQPSSSCRHPPSVPTHLLPREKPPPYTP</sequence>
<feature type="transmembrane region" description="Helical" evidence="7">
    <location>
        <begin position="158"/>
        <end position="184"/>
    </location>
</feature>
<comment type="subcellular location">
    <subcellularLocation>
        <location evidence="1">Membrane</location>
        <topology evidence="1">Multi-pass membrane protein</topology>
    </subcellularLocation>
</comment>
<evidence type="ECO:0000256" key="3">
    <source>
        <dbReference type="ARBA" id="ARBA00022692"/>
    </source>
</evidence>
<evidence type="ECO:0000256" key="5">
    <source>
        <dbReference type="ARBA" id="ARBA00023136"/>
    </source>
</evidence>